<dbReference type="GO" id="GO:0008270">
    <property type="term" value="F:zinc ion binding"/>
    <property type="evidence" value="ECO:0007669"/>
    <property type="project" value="UniProtKB-KW"/>
</dbReference>
<dbReference type="GO" id="GO:0098831">
    <property type="term" value="C:presynaptic active zone cytoplasmic component"/>
    <property type="evidence" value="ECO:0007669"/>
    <property type="project" value="TreeGrafter"/>
</dbReference>
<reference evidence="3 4" key="1">
    <citation type="journal article" date="2015" name="Parasit. Vectors">
        <title>Draft genome of the scabies mite.</title>
        <authorList>
            <person name="Rider S.D.Jr."/>
            <person name="Morgan M.S."/>
            <person name="Arlian L.G."/>
        </authorList>
    </citation>
    <scope>NUCLEOTIDE SEQUENCE [LARGE SCALE GENOMIC DNA]</scope>
    <source>
        <strain evidence="3">Arlian Lab</strain>
    </source>
</reference>
<protein>
    <submittedName>
        <fullName evidence="3">Unc13-like protein 2</fullName>
    </submittedName>
</protein>
<dbReference type="InterPro" id="IPR027080">
    <property type="entry name" value="Unc-13"/>
</dbReference>
<dbReference type="PROSITE" id="PS51258">
    <property type="entry name" value="MHD1"/>
    <property type="match status" value="1"/>
</dbReference>
<dbReference type="GO" id="GO:0017075">
    <property type="term" value="F:syntaxin-1 binding"/>
    <property type="evidence" value="ECO:0007669"/>
    <property type="project" value="TreeGrafter"/>
</dbReference>
<dbReference type="Gene3D" id="1.20.58.1100">
    <property type="match status" value="1"/>
</dbReference>
<evidence type="ECO:0000313" key="3">
    <source>
        <dbReference type="EMBL" id="KPM05404.1"/>
    </source>
</evidence>
<dbReference type="InterPro" id="IPR035892">
    <property type="entry name" value="C2_domain_sf"/>
</dbReference>
<keyword evidence="2" id="KW-0862">Zinc</keyword>
<dbReference type="GO" id="GO:0061789">
    <property type="term" value="P:dense core granule priming"/>
    <property type="evidence" value="ECO:0007669"/>
    <property type="project" value="TreeGrafter"/>
</dbReference>
<dbReference type="FunFam" id="2.60.40.150:FF:000014">
    <property type="entry name" value="protein unc-13 homolog B"/>
    <property type="match status" value="1"/>
</dbReference>
<keyword evidence="2" id="KW-0479">Metal-binding</keyword>
<dbReference type="AlphaFoldDB" id="A0A132A3A2"/>
<dbReference type="Gene3D" id="1.10.357.50">
    <property type="match status" value="1"/>
</dbReference>
<organism evidence="3 4">
    <name type="scientific">Sarcoptes scabiei</name>
    <name type="common">Itch mite</name>
    <name type="synonym">Acarus scabiei</name>
    <dbReference type="NCBI Taxonomy" id="52283"/>
    <lineage>
        <taxon>Eukaryota</taxon>
        <taxon>Metazoa</taxon>
        <taxon>Ecdysozoa</taxon>
        <taxon>Arthropoda</taxon>
        <taxon>Chelicerata</taxon>
        <taxon>Arachnida</taxon>
        <taxon>Acari</taxon>
        <taxon>Acariformes</taxon>
        <taxon>Sarcoptiformes</taxon>
        <taxon>Astigmata</taxon>
        <taxon>Psoroptidia</taxon>
        <taxon>Sarcoptoidea</taxon>
        <taxon>Sarcoptidae</taxon>
        <taxon>Sarcoptinae</taxon>
        <taxon>Sarcoptes</taxon>
    </lineage>
</organism>
<dbReference type="SUPFAM" id="SSF49562">
    <property type="entry name" value="C2 domain (Calcium/lipid-binding domain, CaLB)"/>
    <property type="match status" value="1"/>
</dbReference>
<dbReference type="PANTHER" id="PTHR10480">
    <property type="entry name" value="PROTEIN UNC-13 HOMOLOG"/>
    <property type="match status" value="1"/>
</dbReference>
<proteinExistence type="predicted"/>
<dbReference type="GO" id="GO:0042734">
    <property type="term" value="C:presynaptic membrane"/>
    <property type="evidence" value="ECO:0007669"/>
    <property type="project" value="TreeGrafter"/>
</dbReference>
<accession>A0A132A3A2</accession>
<dbReference type="InterPro" id="IPR000008">
    <property type="entry name" value="C2_dom"/>
</dbReference>
<dbReference type="InterPro" id="IPR014772">
    <property type="entry name" value="Munc13_dom-2"/>
</dbReference>
<dbReference type="PROSITE" id="PS51259">
    <property type="entry name" value="MHD2"/>
    <property type="match status" value="1"/>
</dbReference>
<dbReference type="GO" id="GO:0043195">
    <property type="term" value="C:terminal bouton"/>
    <property type="evidence" value="ECO:0007669"/>
    <property type="project" value="TreeGrafter"/>
</dbReference>
<dbReference type="PANTHER" id="PTHR10480:SF12">
    <property type="entry name" value="UNC-13, ISOFORM E"/>
    <property type="match status" value="1"/>
</dbReference>
<dbReference type="EMBL" id="JXLN01010249">
    <property type="protein sequence ID" value="KPM05404.1"/>
    <property type="molecule type" value="Genomic_DNA"/>
</dbReference>
<dbReference type="GO" id="GO:0016081">
    <property type="term" value="P:synaptic vesicle docking"/>
    <property type="evidence" value="ECO:0007669"/>
    <property type="project" value="TreeGrafter"/>
</dbReference>
<dbReference type="SMART" id="SM01145">
    <property type="entry name" value="DUF1041"/>
    <property type="match status" value="1"/>
</dbReference>
<dbReference type="GO" id="GO:0099525">
    <property type="term" value="P:presynaptic dense core vesicle exocytosis"/>
    <property type="evidence" value="ECO:0007669"/>
    <property type="project" value="TreeGrafter"/>
</dbReference>
<dbReference type="Pfam" id="PF06292">
    <property type="entry name" value="MUN"/>
    <property type="match status" value="2"/>
</dbReference>
<dbReference type="GO" id="GO:0016082">
    <property type="term" value="P:synaptic vesicle priming"/>
    <property type="evidence" value="ECO:0007669"/>
    <property type="project" value="TreeGrafter"/>
</dbReference>
<dbReference type="InterPro" id="IPR014770">
    <property type="entry name" value="Munc13_1"/>
</dbReference>
<evidence type="ECO:0000256" key="2">
    <source>
        <dbReference type="ARBA" id="ARBA00022771"/>
    </source>
</evidence>
<comment type="caution">
    <text evidence="3">The sequence shown here is derived from an EMBL/GenBank/DDBJ whole genome shotgun (WGS) entry which is preliminary data.</text>
</comment>
<dbReference type="PROSITE" id="PS50004">
    <property type="entry name" value="C2"/>
    <property type="match status" value="1"/>
</dbReference>
<dbReference type="Pfam" id="PF00168">
    <property type="entry name" value="C2"/>
    <property type="match status" value="1"/>
</dbReference>
<dbReference type="OrthoDB" id="10053234at2759"/>
<dbReference type="Proteomes" id="UP000616769">
    <property type="component" value="Unassembled WGS sequence"/>
</dbReference>
<dbReference type="GO" id="GO:0035249">
    <property type="term" value="P:synaptic transmission, glutamatergic"/>
    <property type="evidence" value="ECO:0007669"/>
    <property type="project" value="TreeGrafter"/>
</dbReference>
<dbReference type="GO" id="GO:0030672">
    <property type="term" value="C:synaptic vesicle membrane"/>
    <property type="evidence" value="ECO:0007669"/>
    <property type="project" value="TreeGrafter"/>
</dbReference>
<evidence type="ECO:0000256" key="1">
    <source>
        <dbReference type="ARBA" id="ARBA00022737"/>
    </source>
</evidence>
<sequence>MRYGIEPIYQAMTHFHCLSTKYMFPGVPEVMSTLLANINAYYAHISLSSAVSTSDQFAATNFGKEKFIKLLDQLHNSLRIDLSMYRNNFPSSSPERLHDLKSTIDLLTSITFFRMKVLELASPPRASVVVKDCAKACIRSTYQFLFDNCYDLYSREFQNDDEKKKLKDDTIVDKGPSLHNLDFWINLLTLIVSVIEEDTNIYSPILNHFPQELNLGHLSIETMWNLFSVDVKYALEEHEQRRFCNSLVYMNFHFKIKWFYNTYGRRVSAMKTSIPEYPISAHSLFSNSVVDLFTHLTQSFDVISKLECPDPEVVKRYLKRFAKTIKKVLIGYVDVLKTECPKYVEQEKKMCILMNNIQQLRIQLEKLFETMGGEKLEQDTAESLAELQQKLNSDLDELSETFAKSLENTVRQSVQEMGVSLFQLKNLNDIPAKVNEKNSTEVSALADQILQPLMDLLDRKLSSYAEYCERTVLKRVLKQLWCIVIIRIRKQIVLPPMPERSNLLQTIPNTKIEDVSRLLKNSKLPKLNVIENIQTSKSLLPKHCLILNEALETIKLYFHANGNGLKRSYLEKSVELQSLKHALSLYTQTTDSLIKNFVANQTSQYTADQEDGPLGEVSIQIDLFTHPGTGEHKVTVKVISCNELKWPLNTMFKPFVEISIIGPNLSDKKRKYATKSKHNNWSPAFNEIFYFLISNENDVGDYELQFVVKDYCFAREDQLVGVAVFQLKDIVDQGNCSCWLPLSKRIHLDETGWTILRILSQRNSDEVAKEFVKLKSEARSEVNLTASSKTTTASMIATNKTK</sequence>
<keyword evidence="2" id="KW-0863">Zinc-finger</keyword>
<dbReference type="InterPro" id="IPR010439">
    <property type="entry name" value="MUN_dom"/>
</dbReference>
<keyword evidence="1" id="KW-0677">Repeat</keyword>
<dbReference type="SMART" id="SM00239">
    <property type="entry name" value="C2"/>
    <property type="match status" value="1"/>
</dbReference>
<gene>
    <name evidence="3" type="ORF">QR98_0038660</name>
</gene>
<dbReference type="GO" id="GO:0019992">
    <property type="term" value="F:diacylglycerol binding"/>
    <property type="evidence" value="ECO:0007669"/>
    <property type="project" value="InterPro"/>
</dbReference>
<dbReference type="VEuPathDB" id="VectorBase:SSCA004650"/>
<dbReference type="Gene3D" id="2.60.40.150">
    <property type="entry name" value="C2 domain"/>
    <property type="match status" value="1"/>
</dbReference>
<dbReference type="GO" id="GO:0005516">
    <property type="term" value="F:calmodulin binding"/>
    <property type="evidence" value="ECO:0007669"/>
    <property type="project" value="TreeGrafter"/>
</dbReference>
<dbReference type="GO" id="GO:0031594">
    <property type="term" value="C:neuromuscular junction"/>
    <property type="evidence" value="ECO:0007669"/>
    <property type="project" value="TreeGrafter"/>
</dbReference>
<evidence type="ECO:0000313" key="4">
    <source>
        <dbReference type="Proteomes" id="UP000616769"/>
    </source>
</evidence>
<name>A0A132A3A2_SARSC</name>